<dbReference type="InterPro" id="IPR007046">
    <property type="entry name" value="RNA_pol_sigma_54_core-bd"/>
</dbReference>
<accession>A0ABU0YNB4</accession>
<keyword evidence="3 9" id="KW-0808">Transferase</keyword>
<evidence type="ECO:0000259" key="11">
    <source>
        <dbReference type="Pfam" id="PF04552"/>
    </source>
</evidence>
<evidence type="ECO:0000256" key="7">
    <source>
        <dbReference type="ARBA" id="ARBA00023125"/>
    </source>
</evidence>
<evidence type="ECO:0000256" key="6">
    <source>
        <dbReference type="ARBA" id="ARBA00023082"/>
    </source>
</evidence>
<proteinExistence type="inferred from homology"/>
<dbReference type="Pfam" id="PF04552">
    <property type="entry name" value="Sigma54_DBD"/>
    <property type="match status" value="1"/>
</dbReference>
<feature type="domain" description="RNA polymerase sigma factor 54 DNA-binding" evidence="11">
    <location>
        <begin position="350"/>
        <end position="509"/>
    </location>
</feature>
<evidence type="ECO:0000256" key="9">
    <source>
        <dbReference type="PIRNR" id="PIRNR000774"/>
    </source>
</evidence>
<dbReference type="Gene3D" id="1.10.10.1330">
    <property type="entry name" value="RNA polymerase sigma-54 factor, core-binding domain"/>
    <property type="match status" value="1"/>
</dbReference>
<keyword evidence="8 9" id="KW-0804">Transcription</keyword>
<dbReference type="Proteomes" id="UP001230156">
    <property type="component" value="Unassembled WGS sequence"/>
</dbReference>
<dbReference type="RefSeq" id="WP_379956196.1">
    <property type="nucleotide sequence ID" value="NZ_JAUYVI010000004.1"/>
</dbReference>
<dbReference type="NCBIfam" id="TIGR02395">
    <property type="entry name" value="rpoN_sigma"/>
    <property type="match status" value="1"/>
</dbReference>
<dbReference type="Pfam" id="PF04963">
    <property type="entry name" value="Sigma54_CBD"/>
    <property type="match status" value="1"/>
</dbReference>
<protein>
    <recommendedName>
        <fullName evidence="9">RNA polymerase sigma-54 factor</fullName>
    </recommendedName>
</protein>
<dbReference type="InterPro" id="IPR038709">
    <property type="entry name" value="RpoN_core-bd_sf"/>
</dbReference>
<evidence type="ECO:0000256" key="10">
    <source>
        <dbReference type="SAM" id="MobiDB-lite"/>
    </source>
</evidence>
<comment type="similarity">
    <text evidence="1 9">Belongs to the sigma-54 factor family.</text>
</comment>
<dbReference type="PANTHER" id="PTHR32248:SF4">
    <property type="entry name" value="RNA POLYMERASE SIGMA-54 FACTOR"/>
    <property type="match status" value="1"/>
</dbReference>
<dbReference type="EMBL" id="JAUYVI010000004">
    <property type="protein sequence ID" value="MDQ7248712.1"/>
    <property type="molecule type" value="Genomic_DNA"/>
</dbReference>
<sequence length="516" mass="57178">MAVTQRIDLRQAQTLVMTPQLQQAIKLLELSNQDLVAYVETELEQNPLLDRGDDDRGGENSAERAEDFAAMDAGGPESPAESSDRILDTAEYNARESMPDAKDSPLDTDYENTYSSAPQEGMAGGELYDGAWRGTGGRSDFGDGEYGIEQTAQRPTTLREHLEAQLTLDVSDPTERIIGLQIIDMLDPAGYISGDLDGLAERLGCPPALVESTLKKLQQFEPCGVFARNLAECLALQLKERDRLDPAMQTMLTHLDLLAKHDRVQLMKLCGVDAEDLADMVGEIRALNPKPGLFFEAGEVETVIPDILVSRRQDGSWSVELNTDTLPRLLVNQQYHTLVSSKAHSKAEKEYISDRLAAANWLVKTLHQRATTILKVASEIVRQQEAFLLHGVQHLKPLIRRDIAEAIGMHESTVSRVTTNKYMATPRGLFELRYFFSAAIQGSNGADSHSAEAVRSRIRELIDSEPADDILSDDKLVSILQAQGVDIARRTVAKYRESLKIPSSVQRRREKALRSA</sequence>
<dbReference type="NCBIfam" id="NF004596">
    <property type="entry name" value="PRK05932.1-3"/>
    <property type="match status" value="1"/>
</dbReference>
<dbReference type="PRINTS" id="PR00045">
    <property type="entry name" value="SIGMA54FCT"/>
</dbReference>
<evidence type="ECO:0000256" key="1">
    <source>
        <dbReference type="ARBA" id="ARBA00008798"/>
    </source>
</evidence>
<keyword evidence="4 9" id="KW-0548">Nucleotidyltransferase</keyword>
<keyword evidence="5 9" id="KW-0805">Transcription regulation</keyword>
<dbReference type="PANTHER" id="PTHR32248">
    <property type="entry name" value="RNA POLYMERASE SIGMA-54 FACTOR"/>
    <property type="match status" value="1"/>
</dbReference>
<comment type="function">
    <text evidence="9">Sigma factors are initiation factors that promote the attachment of RNA polymerase to specific initiation sites and are then released.</text>
</comment>
<gene>
    <name evidence="13" type="primary">rpoN</name>
    <name evidence="13" type="ORF">Q8A70_13590</name>
</gene>
<feature type="region of interest" description="Disordered" evidence="10">
    <location>
        <begin position="47"/>
        <end position="146"/>
    </location>
</feature>
<feature type="compositionally biased region" description="Basic and acidic residues" evidence="10">
    <location>
        <begin position="50"/>
        <end position="67"/>
    </location>
</feature>
<dbReference type="InterPro" id="IPR007634">
    <property type="entry name" value="RNA_pol_sigma_54_DNA-bd"/>
</dbReference>
<evidence type="ECO:0000256" key="4">
    <source>
        <dbReference type="ARBA" id="ARBA00022695"/>
    </source>
</evidence>
<feature type="domain" description="RNA polymerase sigma factor 54 core-binding" evidence="12">
    <location>
        <begin position="148"/>
        <end position="335"/>
    </location>
</feature>
<dbReference type="Gene3D" id="1.10.10.60">
    <property type="entry name" value="Homeodomain-like"/>
    <property type="match status" value="1"/>
</dbReference>
<keyword evidence="2 9" id="KW-0240">DNA-directed RNA polymerase</keyword>
<dbReference type="NCBIfam" id="NF009118">
    <property type="entry name" value="PRK12469.1"/>
    <property type="match status" value="1"/>
</dbReference>
<name>A0ABU0YNB4_9PROT</name>
<evidence type="ECO:0000313" key="14">
    <source>
        <dbReference type="Proteomes" id="UP001230156"/>
    </source>
</evidence>
<evidence type="ECO:0000259" key="12">
    <source>
        <dbReference type="Pfam" id="PF04963"/>
    </source>
</evidence>
<evidence type="ECO:0000313" key="13">
    <source>
        <dbReference type="EMBL" id="MDQ7248712.1"/>
    </source>
</evidence>
<keyword evidence="6 9" id="KW-0731">Sigma factor</keyword>
<evidence type="ECO:0000256" key="3">
    <source>
        <dbReference type="ARBA" id="ARBA00022679"/>
    </source>
</evidence>
<dbReference type="Pfam" id="PF00309">
    <property type="entry name" value="Sigma54_AID"/>
    <property type="match status" value="1"/>
</dbReference>
<dbReference type="InterPro" id="IPR000394">
    <property type="entry name" value="RNA_pol_sigma_54"/>
</dbReference>
<organism evidence="13 14">
    <name type="scientific">Dongia sedimenti</name>
    <dbReference type="NCBI Taxonomy" id="3064282"/>
    <lineage>
        <taxon>Bacteria</taxon>
        <taxon>Pseudomonadati</taxon>
        <taxon>Pseudomonadota</taxon>
        <taxon>Alphaproteobacteria</taxon>
        <taxon>Rhodospirillales</taxon>
        <taxon>Dongiaceae</taxon>
        <taxon>Dongia</taxon>
    </lineage>
</organism>
<feature type="compositionally biased region" description="Basic and acidic residues" evidence="10">
    <location>
        <begin position="82"/>
        <end position="105"/>
    </location>
</feature>
<dbReference type="PIRSF" id="PIRSF000774">
    <property type="entry name" value="RpoN"/>
    <property type="match status" value="1"/>
</dbReference>
<evidence type="ECO:0000256" key="8">
    <source>
        <dbReference type="ARBA" id="ARBA00023163"/>
    </source>
</evidence>
<comment type="caution">
    <text evidence="13">The sequence shown here is derived from an EMBL/GenBank/DDBJ whole genome shotgun (WGS) entry which is preliminary data.</text>
</comment>
<keyword evidence="14" id="KW-1185">Reference proteome</keyword>
<dbReference type="PROSITE" id="PS50044">
    <property type="entry name" value="SIGMA54_3"/>
    <property type="match status" value="1"/>
</dbReference>
<evidence type="ECO:0000256" key="5">
    <source>
        <dbReference type="ARBA" id="ARBA00023015"/>
    </source>
</evidence>
<keyword evidence="7 9" id="KW-0238">DNA-binding</keyword>
<reference evidence="14" key="1">
    <citation type="submission" date="2023-08" db="EMBL/GenBank/DDBJ databases">
        <title>Rhodospirillaceae gen. nov., a novel taxon isolated from the Yangtze River Yuezi River estuary sludge.</title>
        <authorList>
            <person name="Ruan L."/>
        </authorList>
    </citation>
    <scope>NUCLEOTIDE SEQUENCE [LARGE SCALE GENOMIC DNA]</scope>
    <source>
        <strain evidence="14">R-7</strain>
    </source>
</reference>
<dbReference type="PROSITE" id="PS00718">
    <property type="entry name" value="SIGMA54_2"/>
    <property type="match status" value="1"/>
</dbReference>
<evidence type="ECO:0000256" key="2">
    <source>
        <dbReference type="ARBA" id="ARBA00022478"/>
    </source>
</evidence>